<dbReference type="EMBL" id="BNEA01000015">
    <property type="protein sequence ID" value="GHI54390.1"/>
    <property type="molecule type" value="Genomic_DNA"/>
</dbReference>
<evidence type="ECO:0000313" key="2">
    <source>
        <dbReference type="EMBL" id="GHI54390.1"/>
    </source>
</evidence>
<feature type="region of interest" description="Disordered" evidence="1">
    <location>
        <begin position="1"/>
        <end position="24"/>
    </location>
</feature>
<evidence type="ECO:0000313" key="3">
    <source>
        <dbReference type="Proteomes" id="UP000646738"/>
    </source>
</evidence>
<proteinExistence type="predicted"/>
<dbReference type="Proteomes" id="UP000646738">
    <property type="component" value="Unassembled WGS sequence"/>
</dbReference>
<sequence>MVVGSAAWADGATASASGRANRPATRARILRRMDGTSVSWQGRAHALVPGVRRAEEVRWYDTLLGALPLEAVP</sequence>
<organism evidence="2 3">
    <name type="scientific">Streptomyces rubradiris</name>
    <name type="common">Streptomyces achromogenes subsp. rubradiris</name>
    <dbReference type="NCBI Taxonomy" id="285531"/>
    <lineage>
        <taxon>Bacteria</taxon>
        <taxon>Bacillati</taxon>
        <taxon>Actinomycetota</taxon>
        <taxon>Actinomycetes</taxon>
        <taxon>Kitasatosporales</taxon>
        <taxon>Streptomycetaceae</taxon>
        <taxon>Streptomyces</taxon>
    </lineage>
</organism>
<name>A0ABQ3REW3_STRRR</name>
<keyword evidence="3" id="KW-1185">Reference proteome</keyword>
<protein>
    <submittedName>
        <fullName evidence="2">Uncharacterized protein</fullName>
    </submittedName>
</protein>
<gene>
    <name evidence="2" type="ORF">Srubr_42360</name>
</gene>
<feature type="compositionally biased region" description="Low complexity" evidence="1">
    <location>
        <begin position="1"/>
        <end position="18"/>
    </location>
</feature>
<reference evidence="3" key="1">
    <citation type="submission" date="2023-07" db="EMBL/GenBank/DDBJ databases">
        <title>Whole genome shotgun sequence of Streptomyces achromogenes subsp. rubradiris NBRC 14000.</title>
        <authorList>
            <person name="Komaki H."/>
            <person name="Tamura T."/>
        </authorList>
    </citation>
    <scope>NUCLEOTIDE SEQUENCE [LARGE SCALE GENOMIC DNA]</scope>
    <source>
        <strain evidence="3">NBRC 14000</strain>
    </source>
</reference>
<accession>A0ABQ3REW3</accession>
<evidence type="ECO:0000256" key="1">
    <source>
        <dbReference type="SAM" id="MobiDB-lite"/>
    </source>
</evidence>
<comment type="caution">
    <text evidence="2">The sequence shown here is derived from an EMBL/GenBank/DDBJ whole genome shotgun (WGS) entry which is preliminary data.</text>
</comment>